<comment type="caution">
    <text evidence="1">The sequence shown here is derived from an EMBL/GenBank/DDBJ whole genome shotgun (WGS) entry which is preliminary data.</text>
</comment>
<dbReference type="AlphaFoldDB" id="A0A344R4C3"/>
<reference evidence="1" key="1">
    <citation type="submission" date="2018-06" db="EMBL/GenBank/DDBJ databases">
        <authorList>
            <person name="Ashton P.M."/>
            <person name="Dallman T."/>
            <person name="Nair S."/>
            <person name="De Pinna E."/>
            <person name="Peters T."/>
            <person name="Grant K."/>
        </authorList>
    </citation>
    <scope>NUCLEOTIDE SEQUENCE [LARGE SCALE GENOMIC DNA]</scope>
    <source>
        <strain evidence="2">275803</strain>
        <strain evidence="1">319688</strain>
    </source>
</reference>
<proteinExistence type="predicted"/>
<evidence type="ECO:0000313" key="1">
    <source>
        <dbReference type="EMBL" id="ECE6361124.1"/>
    </source>
</evidence>
<dbReference type="Proteomes" id="UP000839598">
    <property type="component" value="Unassembled WGS sequence"/>
</dbReference>
<evidence type="ECO:0000313" key="2">
    <source>
        <dbReference type="EMBL" id="ECI4008772.1"/>
    </source>
</evidence>
<dbReference type="Proteomes" id="UP000839852">
    <property type="component" value="Unassembled WGS sequence"/>
</dbReference>
<dbReference type="EMBL" id="AAIVAV010000003">
    <property type="protein sequence ID" value="ECI4008772.1"/>
    <property type="molecule type" value="Genomic_DNA"/>
</dbReference>
<accession>A0A3W1E8X9</accession>
<gene>
    <name evidence="2" type="ORF">DN310_05365</name>
    <name evidence="1" type="ORF">DPA05_15875</name>
</gene>
<name>A0A344R4C3_SALER</name>
<accession>A0A344R4C3</accession>
<dbReference type="EMBL" id="AAIIOQ010000018">
    <property type="protein sequence ID" value="ECE6361124.1"/>
    <property type="molecule type" value="Genomic_DNA"/>
</dbReference>
<organism evidence="1">
    <name type="scientific">Salmonella enterica subsp. salamae</name>
    <dbReference type="NCBI Taxonomy" id="59202"/>
    <lineage>
        <taxon>Bacteria</taxon>
        <taxon>Pseudomonadati</taxon>
        <taxon>Pseudomonadota</taxon>
        <taxon>Gammaproteobacteria</taxon>
        <taxon>Enterobacterales</taxon>
        <taxon>Enterobacteriaceae</taxon>
        <taxon>Salmonella</taxon>
    </lineage>
</organism>
<protein>
    <submittedName>
        <fullName evidence="1">Uncharacterized protein</fullName>
    </submittedName>
</protein>
<sequence length="79" mass="9435">MFFVIIITKYRNHPHHTLANMENLFYDSKNQDGLTRALDIQVTLNTIRQILTLIIEVKNETDPPEYRRTGWQMGRSPYR</sequence>